<dbReference type="EC" id="6.5.1.2" evidence="2 14"/>
<keyword evidence="11 14" id="KW-0234">DNA repair</keyword>
<feature type="active site" description="N6-AMP-lysine intermediate" evidence="14">
    <location>
        <position position="118"/>
    </location>
</feature>
<keyword evidence="7 14" id="KW-0227">DNA damage</keyword>
<dbReference type="InterPro" id="IPR013839">
    <property type="entry name" value="DNAligase_adenylation"/>
</dbReference>
<dbReference type="SUPFAM" id="SSF56091">
    <property type="entry name" value="DNA ligase/mRNA capping enzyme, catalytic domain"/>
    <property type="match status" value="1"/>
</dbReference>
<dbReference type="FunFam" id="3.30.470.30:FF:000001">
    <property type="entry name" value="DNA ligase"/>
    <property type="match status" value="1"/>
</dbReference>
<dbReference type="GO" id="GO:0046872">
    <property type="term" value="F:metal ion binding"/>
    <property type="evidence" value="ECO:0007669"/>
    <property type="project" value="UniProtKB-KW"/>
</dbReference>
<name>D6SLT7_9BACT</name>
<feature type="binding site" evidence="14">
    <location>
        <begin position="85"/>
        <end position="86"/>
    </location>
    <ligand>
        <name>NAD(+)</name>
        <dbReference type="ChEBI" id="CHEBI:57540"/>
    </ligand>
</feature>
<dbReference type="GO" id="GO:0005829">
    <property type="term" value="C:cytosol"/>
    <property type="evidence" value="ECO:0007669"/>
    <property type="project" value="TreeGrafter"/>
</dbReference>
<comment type="cofactor">
    <cofactor evidence="14">
        <name>Mg(2+)</name>
        <dbReference type="ChEBI" id="CHEBI:18420"/>
    </cofactor>
    <cofactor evidence="14">
        <name>Mn(2+)</name>
        <dbReference type="ChEBI" id="CHEBI:29035"/>
    </cofactor>
</comment>
<evidence type="ECO:0000256" key="7">
    <source>
        <dbReference type="ARBA" id="ARBA00022763"/>
    </source>
</evidence>
<evidence type="ECO:0000313" key="17">
    <source>
        <dbReference type="Proteomes" id="UP000005496"/>
    </source>
</evidence>
<dbReference type="Pfam" id="PF14520">
    <property type="entry name" value="HHH_5"/>
    <property type="match status" value="1"/>
</dbReference>
<gene>
    <name evidence="14" type="primary">ligA</name>
    <name evidence="16" type="ORF">Dthio_PD3077</name>
</gene>
<keyword evidence="4 14" id="KW-0436">Ligase</keyword>
<evidence type="ECO:0000256" key="3">
    <source>
        <dbReference type="ARBA" id="ARBA00013308"/>
    </source>
</evidence>
<dbReference type="Gene3D" id="6.20.10.30">
    <property type="match status" value="1"/>
</dbReference>
<dbReference type="SUPFAM" id="SSF47781">
    <property type="entry name" value="RuvA domain 2-like"/>
    <property type="match status" value="1"/>
</dbReference>
<sequence length="679" mass="75801">MNQHQEHIEHRAEELRREINLHNYYYYVLDDPLISDVEYDRMLAELKDLEEKHPGLKHSGSPTMKVGAPPAGQFEHREHSLPMYSLDNSFSLEEVREFVQRIKKQIPDADPYFWAEPKLDGLAVEIIYENGLFVAASTRGDGYVGEDVTDNIRTIRNLPLTLFYTEFFPEYLEVRGEVVIPRQEFTRLNEDKARKGEKVFANPRNAAAGSVRQLDSRITASRPVYFFSYGTGISRFKSGAGWQSQEEIARGLNALGLPVVPGGRICRDPAEVEECYREQLDRREQSDFEIDGLVIKVNDIGLQQRLGFTSRAPRWAMAVKFPALQGRTKLKDIQVQVGRTGVLTPVAILEPLNLGGVVVSRASLHNENEIRAKDLKVGDTVLVQRAGDVIPEVVRPETRERDGTQKEFVFPEKCPACQSPVARIDDEAAIRCLNMSCPARLEQQLIYFAGKQGLDIEGLGRQWIKVLVKKGLLCSPADIFRLSLDDLLPLDKMGRKLAQNMLDSIRLAAQKATLPRLIAALGIRHVGVETAKRLAANYKDLDELAAAEKNSLQMIEDIGPEVASSIAGFFANPQNRKLLEEFKEIGLWPEHAAAAGEDLPLKGKKLVFTGGMHNLSRDRAREIVEKLGGKVSGSVSGNTDMVIAGDNPGSKLSKARELGLDILSEQEFLDLIENWSASA</sequence>
<dbReference type="RefSeq" id="WP_008868777.1">
    <property type="nucleotide sequence ID" value="NZ_ACJN02000001.1"/>
</dbReference>
<dbReference type="FunFam" id="2.40.50.140:FF:000012">
    <property type="entry name" value="DNA ligase"/>
    <property type="match status" value="1"/>
</dbReference>
<dbReference type="Gene3D" id="3.30.470.30">
    <property type="entry name" value="DNA ligase/mRNA capping enzyme"/>
    <property type="match status" value="1"/>
</dbReference>
<evidence type="ECO:0000313" key="16">
    <source>
        <dbReference type="EMBL" id="EFI35648.1"/>
    </source>
</evidence>
<dbReference type="PROSITE" id="PS01055">
    <property type="entry name" value="DNA_LIGASE_N1"/>
    <property type="match status" value="1"/>
</dbReference>
<keyword evidence="5 14" id="KW-0235">DNA replication</keyword>
<feature type="binding site" evidence="14">
    <location>
        <position position="432"/>
    </location>
    <ligand>
        <name>Zn(2+)</name>
        <dbReference type="ChEBI" id="CHEBI:29105"/>
    </ligand>
</feature>
<evidence type="ECO:0000256" key="2">
    <source>
        <dbReference type="ARBA" id="ARBA00012722"/>
    </source>
</evidence>
<reference evidence="16" key="1">
    <citation type="submission" date="2010-05" db="EMBL/GenBank/DDBJ databases">
        <title>The draft genome of Desulfonatronospira thiodismutans ASO3-1.</title>
        <authorList>
            <consortium name="US DOE Joint Genome Institute (JGI-PGF)"/>
            <person name="Lucas S."/>
            <person name="Copeland A."/>
            <person name="Lapidus A."/>
            <person name="Cheng J.-F."/>
            <person name="Bruce D."/>
            <person name="Goodwin L."/>
            <person name="Pitluck S."/>
            <person name="Chertkov O."/>
            <person name="Brettin T."/>
            <person name="Detter J.C."/>
            <person name="Han C."/>
            <person name="Land M.L."/>
            <person name="Hauser L."/>
            <person name="Kyrpides N."/>
            <person name="Mikhailova N."/>
            <person name="Muyzer G."/>
            <person name="Woyke T."/>
        </authorList>
    </citation>
    <scope>NUCLEOTIDE SEQUENCE [LARGE SCALE GENOMIC DNA]</scope>
    <source>
        <strain evidence="16">ASO3-1</strain>
    </source>
</reference>
<dbReference type="InterPro" id="IPR012340">
    <property type="entry name" value="NA-bd_OB-fold"/>
</dbReference>
<dbReference type="InterPro" id="IPR013840">
    <property type="entry name" value="DNAligase_N"/>
</dbReference>
<protein>
    <recommendedName>
        <fullName evidence="3 14">DNA ligase</fullName>
        <ecNumber evidence="2 14">6.5.1.2</ecNumber>
    </recommendedName>
    <alternativeName>
        <fullName evidence="14">Polydeoxyribonucleotide synthase [NAD(+)]</fullName>
    </alternativeName>
</protein>
<dbReference type="SMART" id="SM00292">
    <property type="entry name" value="BRCT"/>
    <property type="match status" value="1"/>
</dbReference>
<comment type="caution">
    <text evidence="16">The sequence shown here is derived from an EMBL/GenBank/DDBJ whole genome shotgun (WGS) entry which is preliminary data.</text>
</comment>
<dbReference type="InterPro" id="IPR036420">
    <property type="entry name" value="BRCT_dom_sf"/>
</dbReference>
<dbReference type="Gene3D" id="3.40.50.10190">
    <property type="entry name" value="BRCT domain"/>
    <property type="match status" value="1"/>
</dbReference>
<dbReference type="InterPro" id="IPR018239">
    <property type="entry name" value="DNA_ligase_AS"/>
</dbReference>
<feature type="binding site" evidence="14">
    <location>
        <position position="417"/>
    </location>
    <ligand>
        <name>Zn(2+)</name>
        <dbReference type="ChEBI" id="CHEBI:29105"/>
    </ligand>
</feature>
<dbReference type="PANTHER" id="PTHR23389:SF9">
    <property type="entry name" value="DNA LIGASE"/>
    <property type="match status" value="1"/>
</dbReference>
<dbReference type="InterPro" id="IPR041663">
    <property type="entry name" value="DisA/LigA_HHH"/>
</dbReference>
<feature type="binding site" evidence="14">
    <location>
        <position position="414"/>
    </location>
    <ligand>
        <name>Zn(2+)</name>
        <dbReference type="ChEBI" id="CHEBI:29105"/>
    </ligand>
</feature>
<dbReference type="InterPro" id="IPR004149">
    <property type="entry name" value="Znf_DNAligase_C4"/>
</dbReference>
<dbReference type="InterPro" id="IPR001679">
    <property type="entry name" value="DNA_ligase"/>
</dbReference>
<dbReference type="SUPFAM" id="SSF52113">
    <property type="entry name" value="BRCT domain"/>
    <property type="match status" value="1"/>
</dbReference>
<feature type="binding site" evidence="14">
    <location>
        <position position="116"/>
    </location>
    <ligand>
        <name>NAD(+)</name>
        <dbReference type="ChEBI" id="CHEBI:57540"/>
    </ligand>
</feature>
<feature type="binding site" evidence="14">
    <location>
        <position position="177"/>
    </location>
    <ligand>
        <name>NAD(+)</name>
        <dbReference type="ChEBI" id="CHEBI:57540"/>
    </ligand>
</feature>
<dbReference type="HAMAP" id="MF_01588">
    <property type="entry name" value="DNA_ligase_A"/>
    <property type="match status" value="1"/>
</dbReference>
<dbReference type="Pfam" id="PF01653">
    <property type="entry name" value="DNA_ligase_aden"/>
    <property type="match status" value="1"/>
</dbReference>
<evidence type="ECO:0000256" key="13">
    <source>
        <dbReference type="ARBA" id="ARBA00060881"/>
    </source>
</evidence>
<feature type="binding site" evidence="14">
    <location>
        <position position="437"/>
    </location>
    <ligand>
        <name>Zn(2+)</name>
        <dbReference type="ChEBI" id="CHEBI:29105"/>
    </ligand>
</feature>
<dbReference type="NCBIfam" id="NF005932">
    <property type="entry name" value="PRK07956.1"/>
    <property type="match status" value="1"/>
</dbReference>
<dbReference type="Pfam" id="PF00533">
    <property type="entry name" value="BRCT"/>
    <property type="match status" value="1"/>
</dbReference>
<feature type="binding site" evidence="14">
    <location>
        <position position="139"/>
    </location>
    <ligand>
        <name>NAD(+)</name>
        <dbReference type="ChEBI" id="CHEBI:57540"/>
    </ligand>
</feature>
<accession>D6SLT7</accession>
<dbReference type="CDD" id="cd00114">
    <property type="entry name" value="LIGANc"/>
    <property type="match status" value="1"/>
</dbReference>
<evidence type="ECO:0000256" key="11">
    <source>
        <dbReference type="ARBA" id="ARBA00023204"/>
    </source>
</evidence>
<dbReference type="Pfam" id="PF03119">
    <property type="entry name" value="DNA_ligase_ZBD"/>
    <property type="match status" value="1"/>
</dbReference>
<feature type="binding site" evidence="14">
    <location>
        <begin position="36"/>
        <end position="40"/>
    </location>
    <ligand>
        <name>NAD(+)</name>
        <dbReference type="ChEBI" id="CHEBI:57540"/>
    </ligand>
</feature>
<dbReference type="Pfam" id="PF22745">
    <property type="entry name" value="Nlig-Ia"/>
    <property type="match status" value="1"/>
</dbReference>
<dbReference type="PIRSF" id="PIRSF001604">
    <property type="entry name" value="LigA"/>
    <property type="match status" value="1"/>
</dbReference>
<dbReference type="EMBL" id="ACJN02000001">
    <property type="protein sequence ID" value="EFI35648.1"/>
    <property type="molecule type" value="Genomic_DNA"/>
</dbReference>
<dbReference type="GO" id="GO:0003911">
    <property type="term" value="F:DNA ligase (NAD+) activity"/>
    <property type="evidence" value="ECO:0007669"/>
    <property type="project" value="UniProtKB-UniRule"/>
</dbReference>
<organism evidence="16 17">
    <name type="scientific">Desulfonatronospira thiodismutans ASO3-1</name>
    <dbReference type="NCBI Taxonomy" id="555779"/>
    <lineage>
        <taxon>Bacteria</taxon>
        <taxon>Pseudomonadati</taxon>
        <taxon>Thermodesulfobacteriota</taxon>
        <taxon>Desulfovibrionia</taxon>
        <taxon>Desulfovibrionales</taxon>
        <taxon>Desulfonatronovibrionaceae</taxon>
        <taxon>Desulfonatronospira</taxon>
    </lineage>
</organism>
<evidence type="ECO:0000256" key="14">
    <source>
        <dbReference type="HAMAP-Rule" id="MF_01588"/>
    </source>
</evidence>
<evidence type="ECO:0000259" key="15">
    <source>
        <dbReference type="PROSITE" id="PS50172"/>
    </source>
</evidence>
<keyword evidence="17" id="KW-1185">Reference proteome</keyword>
<dbReference type="GO" id="GO:0006260">
    <property type="term" value="P:DNA replication"/>
    <property type="evidence" value="ECO:0007669"/>
    <property type="project" value="UniProtKB-KW"/>
</dbReference>
<keyword evidence="8 14" id="KW-0862">Zinc</keyword>
<evidence type="ECO:0000256" key="5">
    <source>
        <dbReference type="ARBA" id="ARBA00022705"/>
    </source>
</evidence>
<dbReference type="NCBIfam" id="TIGR00575">
    <property type="entry name" value="dnlj"/>
    <property type="match status" value="1"/>
</dbReference>
<comment type="similarity">
    <text evidence="13 14">Belongs to the NAD-dependent DNA ligase family. LigA subfamily.</text>
</comment>
<evidence type="ECO:0000256" key="10">
    <source>
        <dbReference type="ARBA" id="ARBA00023027"/>
    </source>
</evidence>
<dbReference type="Pfam" id="PF03120">
    <property type="entry name" value="OB_DNA_ligase"/>
    <property type="match status" value="1"/>
</dbReference>
<keyword evidence="6 14" id="KW-0479">Metal-binding</keyword>
<evidence type="ECO:0000256" key="8">
    <source>
        <dbReference type="ARBA" id="ARBA00022833"/>
    </source>
</evidence>
<feature type="domain" description="BRCT" evidence="15">
    <location>
        <begin position="596"/>
        <end position="679"/>
    </location>
</feature>
<dbReference type="Gene3D" id="1.10.150.20">
    <property type="entry name" value="5' to 3' exonuclease, C-terminal subdomain"/>
    <property type="match status" value="2"/>
</dbReference>
<evidence type="ECO:0000256" key="6">
    <source>
        <dbReference type="ARBA" id="ARBA00022723"/>
    </source>
</evidence>
<dbReference type="PANTHER" id="PTHR23389">
    <property type="entry name" value="CHROMOSOME TRANSMISSION FIDELITY FACTOR 18"/>
    <property type="match status" value="1"/>
</dbReference>
<dbReference type="SUPFAM" id="SSF50249">
    <property type="entry name" value="Nucleic acid-binding proteins"/>
    <property type="match status" value="1"/>
</dbReference>
<keyword evidence="10 14" id="KW-0520">NAD</keyword>
<evidence type="ECO:0000256" key="12">
    <source>
        <dbReference type="ARBA" id="ARBA00034005"/>
    </source>
</evidence>
<evidence type="ECO:0000256" key="9">
    <source>
        <dbReference type="ARBA" id="ARBA00022842"/>
    </source>
</evidence>
<dbReference type="Gene3D" id="2.40.50.140">
    <property type="entry name" value="Nucleic acid-binding proteins"/>
    <property type="match status" value="1"/>
</dbReference>
<keyword evidence="14" id="KW-0464">Manganese</keyword>
<dbReference type="InterPro" id="IPR004150">
    <property type="entry name" value="NAD_DNA_ligase_OB"/>
</dbReference>
<dbReference type="Gene3D" id="1.10.287.610">
    <property type="entry name" value="Helix hairpin bin"/>
    <property type="match status" value="1"/>
</dbReference>
<dbReference type="CDD" id="cd17748">
    <property type="entry name" value="BRCT_DNA_ligase_like"/>
    <property type="match status" value="1"/>
</dbReference>
<dbReference type="AlphaFoldDB" id="D6SLT7"/>
<dbReference type="PROSITE" id="PS50172">
    <property type="entry name" value="BRCT"/>
    <property type="match status" value="1"/>
</dbReference>
<dbReference type="Proteomes" id="UP000005496">
    <property type="component" value="Unassembled WGS sequence"/>
</dbReference>
<dbReference type="Pfam" id="PF12826">
    <property type="entry name" value="HHH_2"/>
    <property type="match status" value="1"/>
</dbReference>
<comment type="catalytic activity">
    <reaction evidence="12 14">
        <text>NAD(+) + (deoxyribonucleotide)n-3'-hydroxyl + 5'-phospho-(deoxyribonucleotide)m = (deoxyribonucleotide)n+m + AMP + beta-nicotinamide D-nucleotide.</text>
        <dbReference type="EC" id="6.5.1.2"/>
    </reaction>
</comment>
<proteinExistence type="inferred from homology"/>
<dbReference type="OrthoDB" id="9759736at2"/>
<dbReference type="InterPro" id="IPR010994">
    <property type="entry name" value="RuvA_2-like"/>
</dbReference>
<dbReference type="GO" id="GO:0006281">
    <property type="term" value="P:DNA repair"/>
    <property type="evidence" value="ECO:0007669"/>
    <property type="project" value="UniProtKB-KW"/>
</dbReference>
<dbReference type="eggNOG" id="COG0272">
    <property type="taxonomic scope" value="Bacteria"/>
</dbReference>
<dbReference type="SMART" id="SM00532">
    <property type="entry name" value="LIGANc"/>
    <property type="match status" value="1"/>
</dbReference>
<feature type="binding site" evidence="14">
    <location>
        <position position="320"/>
    </location>
    <ligand>
        <name>NAD(+)</name>
        <dbReference type="ChEBI" id="CHEBI:57540"/>
    </ligand>
</feature>
<evidence type="ECO:0000256" key="4">
    <source>
        <dbReference type="ARBA" id="ARBA00022598"/>
    </source>
</evidence>
<dbReference type="FunFam" id="1.10.150.20:FF:000006">
    <property type="entry name" value="DNA ligase"/>
    <property type="match status" value="1"/>
</dbReference>
<evidence type="ECO:0000256" key="1">
    <source>
        <dbReference type="ARBA" id="ARBA00004067"/>
    </source>
</evidence>
<keyword evidence="9 14" id="KW-0460">Magnesium</keyword>
<comment type="function">
    <text evidence="1 14">DNA ligase that catalyzes the formation of phosphodiester linkages between 5'-phosphoryl and 3'-hydroxyl groups in double-stranded DNA using NAD as a coenzyme and as the energy source for the reaction. It is essential for DNA replication and repair of damaged DNA.</text>
</comment>
<feature type="binding site" evidence="14">
    <location>
        <position position="296"/>
    </location>
    <ligand>
        <name>NAD(+)</name>
        <dbReference type="ChEBI" id="CHEBI:57540"/>
    </ligand>
</feature>
<dbReference type="InterPro" id="IPR001357">
    <property type="entry name" value="BRCT_dom"/>
</dbReference>